<dbReference type="EMBL" id="FNQY01000010">
    <property type="protein sequence ID" value="SEA18500.1"/>
    <property type="molecule type" value="Genomic_DNA"/>
</dbReference>
<accession>A0A1H3Z4D5</accession>
<dbReference type="Proteomes" id="UP000199041">
    <property type="component" value="Unassembled WGS sequence"/>
</dbReference>
<keyword evidence="3" id="KW-1185">Reference proteome</keyword>
<name>A0A1H3Z4D5_9BACT</name>
<dbReference type="STRING" id="551991.SAMN05192529_1109"/>
<keyword evidence="1" id="KW-0472">Membrane</keyword>
<evidence type="ECO:0000313" key="3">
    <source>
        <dbReference type="Proteomes" id="UP000199041"/>
    </source>
</evidence>
<sequence length="138" mass="16480">MNEFLNHLTKKEIRDLDRILVWFKPPVKKGSHSTISTLTDYIFKEEQITKELAAYYLDHLCDYKPEIMYRIEGFGNDKYYYQRTDQWHKLAEDGGFAKIISKRRYKEIRKNIYKGAWDIIKILVGFGLGLIAGYYIKK</sequence>
<proteinExistence type="predicted"/>
<keyword evidence="1" id="KW-0812">Transmembrane</keyword>
<organism evidence="2 3">
    <name type="scientific">Arachidicoccus rhizosphaerae</name>
    <dbReference type="NCBI Taxonomy" id="551991"/>
    <lineage>
        <taxon>Bacteria</taxon>
        <taxon>Pseudomonadati</taxon>
        <taxon>Bacteroidota</taxon>
        <taxon>Chitinophagia</taxon>
        <taxon>Chitinophagales</taxon>
        <taxon>Chitinophagaceae</taxon>
        <taxon>Arachidicoccus</taxon>
    </lineage>
</organism>
<reference evidence="2 3" key="1">
    <citation type="submission" date="2016-10" db="EMBL/GenBank/DDBJ databases">
        <authorList>
            <person name="de Groot N.N."/>
        </authorList>
    </citation>
    <scope>NUCLEOTIDE SEQUENCE [LARGE SCALE GENOMIC DNA]</scope>
    <source>
        <strain evidence="2 3">Vu-144</strain>
    </source>
</reference>
<evidence type="ECO:0000313" key="2">
    <source>
        <dbReference type="EMBL" id="SEA18500.1"/>
    </source>
</evidence>
<dbReference type="RefSeq" id="WP_091397389.1">
    <property type="nucleotide sequence ID" value="NZ_FNQY01000010.1"/>
</dbReference>
<keyword evidence="1" id="KW-1133">Transmembrane helix</keyword>
<evidence type="ECO:0000256" key="1">
    <source>
        <dbReference type="SAM" id="Phobius"/>
    </source>
</evidence>
<protein>
    <submittedName>
        <fullName evidence="2">Uncharacterized protein</fullName>
    </submittedName>
</protein>
<feature type="transmembrane region" description="Helical" evidence="1">
    <location>
        <begin position="112"/>
        <end position="136"/>
    </location>
</feature>
<dbReference type="AlphaFoldDB" id="A0A1H3Z4D5"/>
<gene>
    <name evidence="2" type="ORF">SAMN05192529_1109</name>
</gene>